<proteinExistence type="predicted"/>
<keyword evidence="2" id="KW-0812">Transmembrane</keyword>
<evidence type="ECO:0000256" key="1">
    <source>
        <dbReference type="SAM" id="MobiDB-lite"/>
    </source>
</evidence>
<sequence length="879" mass="97387">MEFYVYGAGAQMQLALNAVATFFNTDTFGSLIELALQLSVVISVTLFLIYRDSKYITRWALIYLGIPTFLISMTADIQIIDKQSPLDNYAVDNVPYVVAIPGWAATTFMHGMTEGVETVFSSTDDESYSASGMTFGSNLYTLTRSANAETVELQRYWRDFYHNCIVGDIRIAKKYTEKDVMQSTDILAFLSSHQMSQIRGLYNASREYRTCMDALPEIEAQFQSEASTAIGKLSTYVLGRESSIENAFLRDAVENSYQDLIGVSQSAVDILKQNMAINMTRWNIESGYRGAAINYAFTSNQMQTTSMWINIGLQAKEFIPMMHAIGVILFVCFGCVIVVIALLPHMTLPVLKNYFSTFFYLATWPMIFTILNAIMMWFLQSSTQGATHGLHGISLSNVSGVDYLNTRYASITGYLMMSTPLIAGALTKGASSMMNSLNYQLAGMINQTNARASAAASTGDISHGNTQFANHSFNNANGNKLDTSTLLKDFGTTTQSPNGMMTTQYRGGQTVYDTNPTSSNFQWQVASSSQYSEAVQDLHTDARSHLSNQQSALTDASQTGSQHMANWQQVKSRSEGYGLNHSSGGVASASQGLDKIAQATQSVSDSTGWSYEKANAYLNSVYGGYDAKLGIDALGSGINASTGQKWTSDDRTTLSNLDRREQSEVESAIESFRAGVTQTVNASNSLSAEERKTDVGSYAAGFSQNFGQTQQFMNTATQAMQDVETLSRVNSLESRDMASMTENLVIPFQQFVEDRHGDTSQRILTGTDPIARQERANEWDAFKQSDEFKSFVLSNVPGEAQFEQGTVQKRMEDMNHEEWADLLKEQAQIEQQRQVAKDLLDEHGRRGGTQEYYDPQTRDEIVDQTRERFNANGDQIPPR</sequence>
<evidence type="ECO:0000256" key="2">
    <source>
        <dbReference type="SAM" id="Phobius"/>
    </source>
</evidence>
<accession>A0ABV4L514</accession>
<feature type="region of interest" description="Disordered" evidence="1">
    <location>
        <begin position="841"/>
        <end position="862"/>
    </location>
</feature>
<dbReference type="EMBL" id="JBGONM010000044">
    <property type="protein sequence ID" value="MEZ8082803.1"/>
    <property type="molecule type" value="Genomic_DNA"/>
</dbReference>
<keyword evidence="2" id="KW-1133">Transmembrane helix</keyword>
<protein>
    <submittedName>
        <fullName evidence="4">Conjugal transfer protein TraG N-terminal domain-containing protein</fullName>
    </submittedName>
</protein>
<feature type="transmembrane region" description="Helical" evidence="2">
    <location>
        <begin position="28"/>
        <end position="49"/>
    </location>
</feature>
<dbReference type="RefSeq" id="WP_371734938.1">
    <property type="nucleotide sequence ID" value="NZ_JBGONM010000044.1"/>
</dbReference>
<name>A0ABV4L514_9GAMM</name>
<dbReference type="Proteomes" id="UP001569154">
    <property type="component" value="Unassembled WGS sequence"/>
</dbReference>
<feature type="transmembrane region" description="Helical" evidence="2">
    <location>
        <begin position="61"/>
        <end position="80"/>
    </location>
</feature>
<evidence type="ECO:0000259" key="3">
    <source>
        <dbReference type="Pfam" id="PF07916"/>
    </source>
</evidence>
<evidence type="ECO:0000313" key="5">
    <source>
        <dbReference type="Proteomes" id="UP001569154"/>
    </source>
</evidence>
<keyword evidence="5" id="KW-1185">Reference proteome</keyword>
<gene>
    <name evidence="4" type="ORF">ACED35_16930</name>
</gene>
<comment type="caution">
    <text evidence="4">The sequence shown here is derived from an EMBL/GenBank/DDBJ whole genome shotgun (WGS) entry which is preliminary data.</text>
</comment>
<feature type="domain" description="TraG N-terminal Proteobacteria" evidence="3">
    <location>
        <begin position="2"/>
        <end position="447"/>
    </location>
</feature>
<reference evidence="4 5" key="1">
    <citation type="submission" date="2024-06" db="EMBL/GenBank/DDBJ databases">
        <authorList>
            <person name="Steensen K."/>
            <person name="Seneca J."/>
            <person name="Bartlau N."/>
            <person name="Yu A.X."/>
            <person name="Polz M.F."/>
        </authorList>
    </citation>
    <scope>NUCLEOTIDE SEQUENCE [LARGE SCALE GENOMIC DNA]</scope>
    <source>
        <strain evidence="4 5">1F260</strain>
    </source>
</reference>
<organism evidence="4 5">
    <name type="scientific">Enterovibrio norvegicus</name>
    <dbReference type="NCBI Taxonomy" id="188144"/>
    <lineage>
        <taxon>Bacteria</taxon>
        <taxon>Pseudomonadati</taxon>
        <taxon>Pseudomonadota</taxon>
        <taxon>Gammaproteobacteria</taxon>
        <taxon>Vibrionales</taxon>
        <taxon>Vibrionaceae</taxon>
        <taxon>Enterovibrio</taxon>
    </lineage>
</organism>
<keyword evidence="2" id="KW-0472">Membrane</keyword>
<evidence type="ECO:0000313" key="4">
    <source>
        <dbReference type="EMBL" id="MEZ8082803.1"/>
    </source>
</evidence>
<dbReference type="InterPro" id="IPR012931">
    <property type="entry name" value="TraG_N_Proteobacteria"/>
</dbReference>
<feature type="transmembrane region" description="Helical" evidence="2">
    <location>
        <begin position="321"/>
        <end position="343"/>
    </location>
</feature>
<dbReference type="Pfam" id="PF07916">
    <property type="entry name" value="TraG_N"/>
    <property type="match status" value="1"/>
</dbReference>
<feature type="transmembrane region" description="Helical" evidence="2">
    <location>
        <begin position="355"/>
        <end position="379"/>
    </location>
</feature>